<dbReference type="InterPro" id="IPR013941">
    <property type="entry name" value="ZDS1_C"/>
</dbReference>
<feature type="compositionally biased region" description="Low complexity" evidence="1">
    <location>
        <begin position="772"/>
        <end position="813"/>
    </location>
</feature>
<dbReference type="AlphaFoldDB" id="A0A9P6UAS0"/>
<feature type="compositionally biased region" description="Low complexity" evidence="1">
    <location>
        <begin position="118"/>
        <end position="131"/>
    </location>
</feature>
<dbReference type="Pfam" id="PF08632">
    <property type="entry name" value="Zds_C"/>
    <property type="match status" value="1"/>
</dbReference>
<feature type="compositionally biased region" description="Polar residues" evidence="1">
    <location>
        <begin position="744"/>
        <end position="766"/>
    </location>
</feature>
<feature type="compositionally biased region" description="Low complexity" evidence="1">
    <location>
        <begin position="56"/>
        <end position="74"/>
    </location>
</feature>
<feature type="compositionally biased region" description="Polar residues" evidence="1">
    <location>
        <begin position="694"/>
        <end position="711"/>
    </location>
</feature>
<sequence length="1156" mass="123484">MRSRKREIIALDGFMFDSSVLKDTDGQDDASDCSTGSNNNITPGTASTPSDRQEPSRTLSKGSRSGSSQESSLRALHRNNAAEALAGNTRPTAAASAAATSAFVSGAPTPLTISGLHNNSDSNSNDNSTTNGSQAQPLVSPSAWTVSYSVVVVEDSQDDDRMSGGQRGAAEELRHKTLSTSSVSSTSSSTDDSSSASSPTDCQTSPILEDDGSPSPFMSGAPSSLPSAQHAATMPSLSVTSPTSPTDAAASAALALASSSSTRQSIFVGDPSFGIDMATDLTTTSSSSNLDNAGVDQDDMKEVQIETEDPSHLFWIAPNEYNKWLVKHGVQDGPDGLLSTTRRASVRRRKSVLSSQYNPEDDQEEPAEERRRPEATIREKTLEEAKEAQQQQQEGAHTLAALLEVKEDDKHDFLSGVFKSPLEQMGEPPLKKMTSLRRSVSLSVQSPTRDDFPVNVVEEDLVQVKRVGLGGQSLLRRSARTKIRRNSTASNDTRVDASRLRPVLSEGSEYQAVSLVDPGFIPLPSANVEGDDDPISPVSSQEQETKPLRRFVSTLRDASKPTITTYVEPQLLEQQRKDEAAEEASKAGSAVETNNTKVTSPYRANASGQLESPISTSIQPTPELLTSTSTSSSLSSSLSTSRKEAPIAQGRKIDPVGYPIPPPVKLPQNLLQRAPSTGQSSPQASKATKPGKYQGSTPTGPSHSKKPSTWSWLWGKEKEKEKANDRTNQQQQQQQQSAEVQQQTIVSSKSTHIMASAEDTQTTTPVDSVAKGTASSSSSGAASGATTTATAAATSTTTTTSTSSATAGATTGAKKQSTFSMLFSRGTKSSNNQAQSGSSTATDSTSAVTANGSSGQSVHGVTPSSASSSSPFAKPKYTNYNRLPIHIERAIYRLSHVKLANPRRPLQEQVLISNMMFWYLGVIQQQQMLQQQQQQELQQQQQQMQQVAAEQLRASGHGDSKSGKDGSNSNSKSKTKTKKRKSQKKKNGQRGGSGGSSKAEVVFKSPQYDVQQQEIISQQYSSQAAYHQQQLQQQQHHQQKSAHQYYNQQSAQQQQQGTASGGTVRASDEHGQPVEATPYDEESLVGGGGNKGGYSDSMEEPEEDHTVPDSTGNMMSGRSVNVYGGMATTTILGHDNDDDVPLAHYQHVQRQGVPVS</sequence>
<feature type="compositionally biased region" description="Basic and acidic residues" evidence="1">
    <location>
        <begin position="574"/>
        <end position="585"/>
    </location>
</feature>
<gene>
    <name evidence="3" type="ORF">DFQ27_009250</name>
</gene>
<dbReference type="OrthoDB" id="1109245at2759"/>
<feature type="region of interest" description="Disordered" evidence="1">
    <location>
        <begin position="524"/>
        <end position="548"/>
    </location>
</feature>
<dbReference type="GO" id="GO:0010971">
    <property type="term" value="P:positive regulation of G2/M transition of mitotic cell cycle"/>
    <property type="evidence" value="ECO:0007669"/>
    <property type="project" value="TreeGrafter"/>
</dbReference>
<feature type="compositionally biased region" description="Polar residues" evidence="1">
    <location>
        <begin position="669"/>
        <end position="686"/>
    </location>
</feature>
<feature type="region of interest" description="Disordered" evidence="1">
    <location>
        <begin position="113"/>
        <end position="140"/>
    </location>
</feature>
<dbReference type="EMBL" id="JAAAJB010000083">
    <property type="protein sequence ID" value="KAG0266973.1"/>
    <property type="molecule type" value="Genomic_DNA"/>
</dbReference>
<feature type="compositionally biased region" description="Low complexity" evidence="1">
    <location>
        <begin position="834"/>
        <end position="850"/>
    </location>
</feature>
<feature type="region of interest" description="Disordered" evidence="1">
    <location>
        <begin position="155"/>
        <end position="245"/>
    </location>
</feature>
<keyword evidence="4" id="KW-1185">Reference proteome</keyword>
<feature type="compositionally biased region" description="Basic and acidic residues" evidence="1">
    <location>
        <begin position="715"/>
        <end position="725"/>
    </location>
</feature>
<feature type="compositionally biased region" description="Polar residues" evidence="1">
    <location>
        <begin position="606"/>
        <end position="620"/>
    </location>
</feature>
<feature type="region of interest" description="Disordered" evidence="1">
    <location>
        <begin position="566"/>
        <end position="877"/>
    </location>
</feature>
<feature type="compositionally biased region" description="Low complexity" evidence="1">
    <location>
        <begin position="729"/>
        <end position="743"/>
    </location>
</feature>
<feature type="compositionally biased region" description="Polar residues" evidence="1">
    <location>
        <begin position="32"/>
        <end position="50"/>
    </location>
</feature>
<feature type="compositionally biased region" description="Low complexity" evidence="1">
    <location>
        <begin position="1027"/>
        <end position="1063"/>
    </location>
</feature>
<accession>A0A9P6UAS0</accession>
<dbReference type="SMART" id="SM01327">
    <property type="entry name" value="Zds_C"/>
    <property type="match status" value="1"/>
</dbReference>
<organism evidence="3 4">
    <name type="scientific">Actinomortierella ambigua</name>
    <dbReference type="NCBI Taxonomy" id="1343610"/>
    <lineage>
        <taxon>Eukaryota</taxon>
        <taxon>Fungi</taxon>
        <taxon>Fungi incertae sedis</taxon>
        <taxon>Mucoromycota</taxon>
        <taxon>Mortierellomycotina</taxon>
        <taxon>Mortierellomycetes</taxon>
        <taxon>Mortierellales</taxon>
        <taxon>Mortierellaceae</taxon>
        <taxon>Actinomortierella</taxon>
    </lineage>
</organism>
<feature type="compositionally biased region" description="Polar residues" evidence="1">
    <location>
        <begin position="1108"/>
        <end position="1119"/>
    </location>
</feature>
<feature type="compositionally biased region" description="Low complexity" evidence="1">
    <location>
        <begin position="233"/>
        <end position="245"/>
    </location>
</feature>
<feature type="region of interest" description="Disordered" evidence="1">
    <location>
        <begin position="332"/>
        <end position="374"/>
    </location>
</feature>
<feature type="compositionally biased region" description="Polar residues" evidence="1">
    <location>
        <begin position="814"/>
        <end position="833"/>
    </location>
</feature>
<name>A0A9P6UAS0_9FUNG</name>
<dbReference type="PANTHER" id="PTHR28089:SF1">
    <property type="entry name" value="PROTEIN ZDS1-RELATED"/>
    <property type="match status" value="1"/>
</dbReference>
<feature type="region of interest" description="Disordered" evidence="1">
    <location>
        <begin position="1027"/>
        <end position="1120"/>
    </location>
</feature>
<evidence type="ECO:0000256" key="1">
    <source>
        <dbReference type="SAM" id="MobiDB-lite"/>
    </source>
</evidence>
<comment type="caution">
    <text evidence="3">The sequence shown here is derived from an EMBL/GenBank/DDBJ whole genome shotgun (WGS) entry which is preliminary data.</text>
</comment>
<dbReference type="GO" id="GO:0005737">
    <property type="term" value="C:cytoplasm"/>
    <property type="evidence" value="ECO:0007669"/>
    <property type="project" value="TreeGrafter"/>
</dbReference>
<dbReference type="InterPro" id="IPR040206">
    <property type="entry name" value="Zds1/2"/>
</dbReference>
<feature type="compositionally biased region" description="Low complexity" evidence="1">
    <location>
        <begin position="624"/>
        <end position="640"/>
    </location>
</feature>
<feature type="region of interest" description="Disordered" evidence="1">
    <location>
        <begin position="946"/>
        <end position="1000"/>
    </location>
</feature>
<dbReference type="Proteomes" id="UP000807716">
    <property type="component" value="Unassembled WGS sequence"/>
</dbReference>
<dbReference type="GO" id="GO:0030010">
    <property type="term" value="P:establishment of cell polarity"/>
    <property type="evidence" value="ECO:0007669"/>
    <property type="project" value="TreeGrafter"/>
</dbReference>
<feature type="compositionally biased region" description="Low complexity" evidence="1">
    <location>
        <begin position="178"/>
        <end position="205"/>
    </location>
</feature>
<dbReference type="PANTHER" id="PTHR28089">
    <property type="entry name" value="PROTEIN ZDS1-RELATED"/>
    <property type="match status" value="1"/>
</dbReference>
<feature type="region of interest" description="Disordered" evidence="1">
    <location>
        <begin position="19"/>
        <end position="99"/>
    </location>
</feature>
<feature type="domain" description="Protein Zds1 C-terminal" evidence="2">
    <location>
        <begin position="872"/>
        <end position="924"/>
    </location>
</feature>
<feature type="compositionally biased region" description="Polar residues" evidence="1">
    <location>
        <begin position="851"/>
        <end position="863"/>
    </location>
</feature>
<protein>
    <recommendedName>
        <fullName evidence="2">Protein Zds1 C-terminal domain-containing protein</fullName>
    </recommendedName>
</protein>
<evidence type="ECO:0000259" key="2">
    <source>
        <dbReference type="SMART" id="SM01327"/>
    </source>
</evidence>
<feature type="compositionally biased region" description="Basic residues" evidence="1">
    <location>
        <begin position="973"/>
        <end position="988"/>
    </location>
</feature>
<proteinExistence type="predicted"/>
<evidence type="ECO:0000313" key="4">
    <source>
        <dbReference type="Proteomes" id="UP000807716"/>
    </source>
</evidence>
<evidence type="ECO:0000313" key="3">
    <source>
        <dbReference type="EMBL" id="KAG0266973.1"/>
    </source>
</evidence>
<reference evidence="3" key="1">
    <citation type="journal article" date="2020" name="Fungal Divers.">
        <title>Resolving the Mortierellaceae phylogeny through synthesis of multi-gene phylogenetics and phylogenomics.</title>
        <authorList>
            <person name="Vandepol N."/>
            <person name="Liber J."/>
            <person name="Desiro A."/>
            <person name="Na H."/>
            <person name="Kennedy M."/>
            <person name="Barry K."/>
            <person name="Grigoriev I.V."/>
            <person name="Miller A.N."/>
            <person name="O'Donnell K."/>
            <person name="Stajich J.E."/>
            <person name="Bonito G."/>
        </authorList>
    </citation>
    <scope>NUCLEOTIDE SEQUENCE</scope>
    <source>
        <strain evidence="3">BC1065</strain>
    </source>
</reference>